<evidence type="ECO:0000256" key="1">
    <source>
        <dbReference type="ARBA" id="ARBA00004177"/>
    </source>
</evidence>
<keyword evidence="7" id="KW-0175">Coiled coil</keyword>
<feature type="domain" description="VPS37 C-terminal" evidence="9">
    <location>
        <begin position="273"/>
        <end position="351"/>
    </location>
</feature>
<dbReference type="PANTHER" id="PTHR13678:SF2">
    <property type="entry name" value="VACUOLAR PROTEIN SORTING-ASSOCIATED PROTEIN 37A"/>
    <property type="match status" value="1"/>
</dbReference>
<dbReference type="InterPro" id="IPR037202">
    <property type="entry name" value="ESCRT_assembly_dom"/>
</dbReference>
<feature type="region of interest" description="Disordered" evidence="8">
    <location>
        <begin position="157"/>
        <end position="187"/>
    </location>
</feature>
<comment type="subcellular location">
    <subcellularLocation>
        <location evidence="1">Endosome</location>
    </subcellularLocation>
</comment>
<accession>A0AAV0U6I5</accession>
<keyword evidence="11" id="KW-1185">Reference proteome</keyword>
<feature type="compositionally biased region" description="Low complexity" evidence="8">
    <location>
        <begin position="168"/>
        <end position="177"/>
    </location>
</feature>
<dbReference type="SUPFAM" id="SSF54495">
    <property type="entry name" value="UBC-like"/>
    <property type="match status" value="1"/>
</dbReference>
<feature type="compositionally biased region" description="Polar residues" evidence="8">
    <location>
        <begin position="158"/>
        <end position="167"/>
    </location>
</feature>
<dbReference type="InterPro" id="IPR009851">
    <property type="entry name" value="Mod_r"/>
</dbReference>
<keyword evidence="4" id="KW-0967">Endosome</keyword>
<dbReference type="InterPro" id="IPR016135">
    <property type="entry name" value="UBQ-conjugating_enzyme/RWD"/>
</dbReference>
<evidence type="ECO:0000256" key="8">
    <source>
        <dbReference type="SAM" id="MobiDB-lite"/>
    </source>
</evidence>
<evidence type="ECO:0000313" key="11">
    <source>
        <dbReference type="Proteomes" id="UP001162029"/>
    </source>
</evidence>
<keyword evidence="5 6" id="KW-0653">Protein transport</keyword>
<feature type="compositionally biased region" description="Polar residues" evidence="8">
    <location>
        <begin position="178"/>
        <end position="187"/>
    </location>
</feature>
<evidence type="ECO:0000256" key="2">
    <source>
        <dbReference type="ARBA" id="ARBA00007617"/>
    </source>
</evidence>
<proteinExistence type="inferred from homology"/>
<dbReference type="InterPro" id="IPR029012">
    <property type="entry name" value="Helix_hairpin_bin_sf"/>
</dbReference>
<feature type="coiled-coil region" evidence="7">
    <location>
        <begin position="255"/>
        <end position="316"/>
    </location>
</feature>
<dbReference type="GO" id="GO:0000813">
    <property type="term" value="C:ESCRT I complex"/>
    <property type="evidence" value="ECO:0007669"/>
    <property type="project" value="UniProtKB-ARBA"/>
</dbReference>
<comment type="caution">
    <text evidence="10">The sequence shown here is derived from an EMBL/GenBank/DDBJ whole genome shotgun (WGS) entry which is preliminary data.</text>
</comment>
<evidence type="ECO:0000256" key="7">
    <source>
        <dbReference type="SAM" id="Coils"/>
    </source>
</evidence>
<name>A0AAV0U6I5_9STRA</name>
<dbReference type="GO" id="GO:0006623">
    <property type="term" value="P:protein targeting to vacuole"/>
    <property type="evidence" value="ECO:0007669"/>
    <property type="project" value="TreeGrafter"/>
</dbReference>
<evidence type="ECO:0000313" key="10">
    <source>
        <dbReference type="EMBL" id="CAI5732446.1"/>
    </source>
</evidence>
<dbReference type="AlphaFoldDB" id="A0AAV0U6I5"/>
<evidence type="ECO:0000256" key="4">
    <source>
        <dbReference type="ARBA" id="ARBA00022753"/>
    </source>
</evidence>
<keyword evidence="3 6" id="KW-0813">Transport</keyword>
<dbReference type="PANTHER" id="PTHR13678">
    <property type="entry name" value="VACUOLAR PROTEIN SORTING-ASSOCIATED PROTEIN 37"/>
    <property type="match status" value="1"/>
</dbReference>
<organism evidence="10 11">
    <name type="scientific">Peronospora destructor</name>
    <dbReference type="NCBI Taxonomy" id="86335"/>
    <lineage>
        <taxon>Eukaryota</taxon>
        <taxon>Sar</taxon>
        <taxon>Stramenopiles</taxon>
        <taxon>Oomycota</taxon>
        <taxon>Peronosporomycetes</taxon>
        <taxon>Peronosporales</taxon>
        <taxon>Peronosporaceae</taxon>
        <taxon>Peronospora</taxon>
    </lineage>
</organism>
<protein>
    <recommendedName>
        <fullName evidence="9">VPS37 C-terminal domain-containing protein</fullName>
    </recommendedName>
</protein>
<evidence type="ECO:0000256" key="6">
    <source>
        <dbReference type="PROSITE-ProRule" id="PRU00646"/>
    </source>
</evidence>
<dbReference type="SUPFAM" id="SSF140111">
    <property type="entry name" value="Endosomal sorting complex assembly domain"/>
    <property type="match status" value="1"/>
</dbReference>
<dbReference type="GO" id="GO:0006612">
    <property type="term" value="P:protein targeting to membrane"/>
    <property type="evidence" value="ECO:0007669"/>
    <property type="project" value="TreeGrafter"/>
</dbReference>
<sequence length="351" mass="39592">MSFFGYRSSSSRSSVHETHLSELERLRGRQLASLVRAGGRAKDQQQTTFEVPVADTSRGSLSLQLQLPSEFPMKVPQLQVSIPVQHRWLDTAGNVQGHPDLNQWTAHSDLGRIVTEIVAELRAVVSNASENKPSVSLAKGISPATVASLSQYPGARASYTSLSRPSSQAQVQQPKQQTPDTSKSQRTQMPVIPAIFPELEELSLSQLEILNSDKHALKQFIKELTSVKWFTQLRDEVLHSNMEIAKTTLGYESEQRELQTVVEAQRKRLRDAQQALAEKQARQQCIVARYRPDALLEQLSVAVKNVENETDEVATQFVHGDINVVQFLSTYLPRRNLYHERTLKWTRVHQH</sequence>
<dbReference type="Gene3D" id="1.10.287.660">
    <property type="entry name" value="Helix hairpin bin"/>
    <property type="match status" value="1"/>
</dbReference>
<dbReference type="Pfam" id="PF07200">
    <property type="entry name" value="Mod_r"/>
    <property type="match status" value="1"/>
</dbReference>
<dbReference type="Proteomes" id="UP001162029">
    <property type="component" value="Unassembled WGS sequence"/>
</dbReference>
<comment type="similarity">
    <text evidence="2">Belongs to the VPS37 family.</text>
</comment>
<reference evidence="10" key="1">
    <citation type="submission" date="2022-12" db="EMBL/GenBank/DDBJ databases">
        <authorList>
            <person name="Webb A."/>
        </authorList>
    </citation>
    <scope>NUCLEOTIDE SEQUENCE</scope>
    <source>
        <strain evidence="10">Pd1</strain>
    </source>
</reference>
<evidence type="ECO:0000256" key="5">
    <source>
        <dbReference type="ARBA" id="ARBA00022927"/>
    </source>
</evidence>
<dbReference type="EMBL" id="CANTFM010000964">
    <property type="protein sequence ID" value="CAI5732446.1"/>
    <property type="molecule type" value="Genomic_DNA"/>
</dbReference>
<gene>
    <name evidence="10" type="ORF">PDE001_LOCUS5109</name>
</gene>
<dbReference type="PROSITE" id="PS51314">
    <property type="entry name" value="VPS37_C"/>
    <property type="match status" value="1"/>
</dbReference>
<dbReference type="GO" id="GO:0043162">
    <property type="term" value="P:ubiquitin-dependent protein catabolic process via the multivesicular body sorting pathway"/>
    <property type="evidence" value="ECO:0007669"/>
    <property type="project" value="TreeGrafter"/>
</dbReference>
<evidence type="ECO:0000256" key="3">
    <source>
        <dbReference type="ARBA" id="ARBA00022448"/>
    </source>
</evidence>
<evidence type="ECO:0000259" key="9">
    <source>
        <dbReference type="PROSITE" id="PS51314"/>
    </source>
</evidence>